<evidence type="ECO:0000313" key="2">
    <source>
        <dbReference type="EMBL" id="CAF1005106.1"/>
    </source>
</evidence>
<dbReference type="SMART" id="SM01126">
    <property type="entry name" value="DDE_Tnp_IS1595"/>
    <property type="match status" value="1"/>
</dbReference>
<dbReference type="InterPro" id="IPR053164">
    <property type="entry name" value="IS1016-like_transposase"/>
</dbReference>
<proteinExistence type="predicted"/>
<dbReference type="PANTHER" id="PTHR47163">
    <property type="entry name" value="DDE_TNP_IS1595 DOMAIN-CONTAINING PROTEIN"/>
    <property type="match status" value="1"/>
</dbReference>
<organism evidence="2 3">
    <name type="scientific">Brachionus calyciflorus</name>
    <dbReference type="NCBI Taxonomy" id="104777"/>
    <lineage>
        <taxon>Eukaryota</taxon>
        <taxon>Metazoa</taxon>
        <taxon>Spiralia</taxon>
        <taxon>Gnathifera</taxon>
        <taxon>Rotifera</taxon>
        <taxon>Eurotatoria</taxon>
        <taxon>Monogononta</taxon>
        <taxon>Pseudotrocha</taxon>
        <taxon>Ploima</taxon>
        <taxon>Brachionidae</taxon>
        <taxon>Brachionus</taxon>
    </lineage>
</organism>
<keyword evidence="3" id="KW-1185">Reference proteome</keyword>
<name>A0A814H359_9BILA</name>
<dbReference type="AlphaFoldDB" id="A0A814H359"/>
<evidence type="ECO:0000259" key="1">
    <source>
        <dbReference type="SMART" id="SM01126"/>
    </source>
</evidence>
<dbReference type="Proteomes" id="UP000663879">
    <property type="component" value="Unassembled WGS sequence"/>
</dbReference>
<reference evidence="2" key="1">
    <citation type="submission" date="2021-02" db="EMBL/GenBank/DDBJ databases">
        <authorList>
            <person name="Nowell W R."/>
        </authorList>
    </citation>
    <scope>NUCLEOTIDE SEQUENCE</scope>
    <source>
        <strain evidence="2">Ploen Becks lab</strain>
    </source>
</reference>
<dbReference type="PANTHER" id="PTHR47163:SF2">
    <property type="entry name" value="SI:DKEY-17M8.2"/>
    <property type="match status" value="1"/>
</dbReference>
<protein>
    <recommendedName>
        <fullName evidence="1">ISXO2-like transposase domain-containing protein</fullName>
    </recommendedName>
</protein>
<feature type="domain" description="ISXO2-like transposase" evidence="1">
    <location>
        <begin position="120"/>
        <end position="232"/>
    </location>
</feature>
<sequence>MESNDKLKIIKWLQHKKIIPVELVCKCSNNFKLQERKDIVDGYNWRCTKCSTRRSIRTGTFMADFNISLNVILKLILYWSIQTRQLDQSDFIQISRQTIITFQQKVRLVIVKNFNPSGFTLGGPGTIVEIDESLFIKVKHNKGKDLFRPQIWVFGMYERNSKKCLFMVVKKRDAFTLLNAIYTHILPGTLIYSDCWSAYSRIRDLDKAFEHRTVNHSLFFVNAEDGTHSLFGVQQRLT</sequence>
<dbReference type="Pfam" id="PF12762">
    <property type="entry name" value="DDE_Tnp_IS1595"/>
    <property type="match status" value="1"/>
</dbReference>
<dbReference type="EMBL" id="CAJNOC010003977">
    <property type="protein sequence ID" value="CAF1005106.1"/>
    <property type="molecule type" value="Genomic_DNA"/>
</dbReference>
<dbReference type="InterPro" id="IPR024445">
    <property type="entry name" value="Tnp_ISXO2-like"/>
</dbReference>
<gene>
    <name evidence="2" type="ORF">OXX778_LOCUS16611</name>
</gene>
<evidence type="ECO:0000313" key="3">
    <source>
        <dbReference type="Proteomes" id="UP000663879"/>
    </source>
</evidence>
<dbReference type="OrthoDB" id="10067637at2759"/>
<comment type="caution">
    <text evidence="2">The sequence shown here is derived from an EMBL/GenBank/DDBJ whole genome shotgun (WGS) entry which is preliminary data.</text>
</comment>
<accession>A0A814H359</accession>